<dbReference type="InterPro" id="IPR020845">
    <property type="entry name" value="AMP-binding_CS"/>
</dbReference>
<dbReference type="InterPro" id="IPR042099">
    <property type="entry name" value="ANL_N_sf"/>
</dbReference>
<dbReference type="GO" id="GO:0016020">
    <property type="term" value="C:membrane"/>
    <property type="evidence" value="ECO:0007669"/>
    <property type="project" value="TreeGrafter"/>
</dbReference>
<dbReference type="EMBL" id="CP001804">
    <property type="protein sequence ID" value="ACY16074.1"/>
    <property type="molecule type" value="Genomic_DNA"/>
</dbReference>
<organism evidence="4 5">
    <name type="scientific">Haliangium ochraceum (strain DSM 14365 / JCM 11303 / SMP-2)</name>
    <dbReference type="NCBI Taxonomy" id="502025"/>
    <lineage>
        <taxon>Bacteria</taxon>
        <taxon>Pseudomonadati</taxon>
        <taxon>Myxococcota</taxon>
        <taxon>Polyangia</taxon>
        <taxon>Haliangiales</taxon>
        <taxon>Kofleriaceae</taxon>
        <taxon>Haliangium</taxon>
    </lineage>
</organism>
<sequence>MSKQYTSLVEMQEDACERFAKRRVFGTKLEGIYRWITYADFASLVNRFRAALAQLGVEAGDRVAVVSNNRVEWAVGAYATYSLGGHYVPMYEAQSPAERRYIIEDSNSKVALAATEAIYQELAGLIGEVDSLEHAICFDASESAPHSYLHHLAVGAENPVSSVHPSPDDLAGLLYTSGTTGKPKGVMLSHNNICSNLRVMPDLFPLSHEDVTCSFLPWAHAFGQTAELHGIISAGASMGLAESVQTLMENFLEVRPTVLLAVPRIFHRIYDGVKKRMADEPKLRQKLFEHALSVSQKRTEMRDHGGSSTLLDIQHKLFERVVFAKIKERFGGRLRFVMSGGAALAVEVAEFIDNLGITVFEGYGLTETSPVATVNRPGARRIGTVGQAIPDVSIYICDEQGKLLPPETDGEVLISGPNIMQGYHGLPEATAEVMVEVDGKQAFRTGDMGRLSQDGFLSITGRFKEQYKLENGKYVVPTLLEDQLKLSGFITQAFIYGDNKPFNVCLIVPDFEAIQKWAKSDEGGGVSGDLSPEALCADARVHAKIGEELAAYGAEFKHFEQPKRWKLLVEDFSPENGLMTPKMSVRRRAVTARYQDELDKLYID</sequence>
<dbReference type="PRINTS" id="PR00154">
    <property type="entry name" value="AMPBINDING"/>
</dbReference>
<evidence type="ECO:0000313" key="4">
    <source>
        <dbReference type="EMBL" id="ACY16074.1"/>
    </source>
</evidence>
<evidence type="ECO:0000256" key="1">
    <source>
        <dbReference type="ARBA" id="ARBA00022741"/>
    </source>
</evidence>
<accession>D0LX32</accession>
<feature type="domain" description="AMP-dependent synthetase/ligase" evidence="3">
    <location>
        <begin position="15"/>
        <end position="424"/>
    </location>
</feature>
<dbReference type="KEGG" id="hoh:Hoch_3572"/>
<dbReference type="STRING" id="502025.Hoch_3572"/>
<dbReference type="Pfam" id="PF00501">
    <property type="entry name" value="AMP-binding"/>
    <property type="match status" value="1"/>
</dbReference>
<dbReference type="InterPro" id="IPR000873">
    <property type="entry name" value="AMP-dep_synth/lig_dom"/>
</dbReference>
<dbReference type="CDD" id="cd05907">
    <property type="entry name" value="VL_LC_FACS_like"/>
    <property type="match status" value="1"/>
</dbReference>
<evidence type="ECO:0000256" key="2">
    <source>
        <dbReference type="ARBA" id="ARBA00022840"/>
    </source>
</evidence>
<dbReference type="SUPFAM" id="SSF56801">
    <property type="entry name" value="Acetyl-CoA synthetase-like"/>
    <property type="match status" value="1"/>
</dbReference>
<dbReference type="InterPro" id="IPR020459">
    <property type="entry name" value="AMP-binding"/>
</dbReference>
<dbReference type="Pfam" id="PF23562">
    <property type="entry name" value="AMP-binding_C_3"/>
    <property type="match status" value="1"/>
</dbReference>
<dbReference type="AlphaFoldDB" id="D0LX32"/>
<protein>
    <submittedName>
        <fullName evidence="4">AMP-dependent synthetase and ligase</fullName>
    </submittedName>
</protein>
<proteinExistence type="predicted"/>
<name>D0LX32_HALO1</name>
<dbReference type="PANTHER" id="PTHR43272">
    <property type="entry name" value="LONG-CHAIN-FATTY-ACID--COA LIGASE"/>
    <property type="match status" value="1"/>
</dbReference>
<dbReference type="GO" id="GO:0005524">
    <property type="term" value="F:ATP binding"/>
    <property type="evidence" value="ECO:0007669"/>
    <property type="project" value="UniProtKB-KW"/>
</dbReference>
<dbReference type="PROSITE" id="PS00455">
    <property type="entry name" value="AMP_BINDING"/>
    <property type="match status" value="1"/>
</dbReference>
<keyword evidence="5" id="KW-1185">Reference proteome</keyword>
<dbReference type="HOGENOM" id="CLU_000022_45_5_7"/>
<evidence type="ECO:0000313" key="5">
    <source>
        <dbReference type="Proteomes" id="UP000001880"/>
    </source>
</evidence>
<reference evidence="4 5" key="1">
    <citation type="journal article" date="2010" name="Stand. Genomic Sci.">
        <title>Complete genome sequence of Haliangium ochraceum type strain (SMP-2).</title>
        <authorList>
            <consortium name="US DOE Joint Genome Institute (JGI-PGF)"/>
            <person name="Ivanova N."/>
            <person name="Daum C."/>
            <person name="Lang E."/>
            <person name="Abt B."/>
            <person name="Kopitz M."/>
            <person name="Saunders E."/>
            <person name="Lapidus A."/>
            <person name="Lucas S."/>
            <person name="Glavina Del Rio T."/>
            <person name="Nolan M."/>
            <person name="Tice H."/>
            <person name="Copeland A."/>
            <person name="Cheng J.F."/>
            <person name="Chen F."/>
            <person name="Bruce D."/>
            <person name="Goodwin L."/>
            <person name="Pitluck S."/>
            <person name="Mavromatis K."/>
            <person name="Pati A."/>
            <person name="Mikhailova N."/>
            <person name="Chen A."/>
            <person name="Palaniappan K."/>
            <person name="Land M."/>
            <person name="Hauser L."/>
            <person name="Chang Y.J."/>
            <person name="Jeffries C.D."/>
            <person name="Detter J.C."/>
            <person name="Brettin T."/>
            <person name="Rohde M."/>
            <person name="Goker M."/>
            <person name="Bristow J."/>
            <person name="Markowitz V."/>
            <person name="Eisen J.A."/>
            <person name="Hugenholtz P."/>
            <person name="Kyrpides N.C."/>
            <person name="Klenk H.P."/>
        </authorList>
    </citation>
    <scope>NUCLEOTIDE SEQUENCE [LARGE SCALE GENOMIC DNA]</scope>
    <source>
        <strain evidence="5">DSM 14365 / CIP 107738 / JCM 11303 / AJ 13395 / SMP-2</strain>
    </source>
</reference>
<dbReference type="GO" id="GO:0004467">
    <property type="term" value="F:long-chain fatty acid-CoA ligase activity"/>
    <property type="evidence" value="ECO:0007669"/>
    <property type="project" value="TreeGrafter"/>
</dbReference>
<dbReference type="Gene3D" id="3.40.50.12780">
    <property type="entry name" value="N-terminal domain of ligase-like"/>
    <property type="match status" value="1"/>
</dbReference>
<dbReference type="eggNOG" id="COG1022">
    <property type="taxonomic scope" value="Bacteria"/>
</dbReference>
<dbReference type="Proteomes" id="UP000001880">
    <property type="component" value="Chromosome"/>
</dbReference>
<keyword evidence="4" id="KW-0436">Ligase</keyword>
<evidence type="ECO:0000259" key="3">
    <source>
        <dbReference type="Pfam" id="PF00501"/>
    </source>
</evidence>
<keyword evidence="1" id="KW-0547">Nucleotide-binding</keyword>
<dbReference type="RefSeq" id="WP_012828673.1">
    <property type="nucleotide sequence ID" value="NC_013440.1"/>
</dbReference>
<dbReference type="PANTHER" id="PTHR43272:SF33">
    <property type="entry name" value="AMP-BINDING DOMAIN-CONTAINING PROTEIN-RELATED"/>
    <property type="match status" value="1"/>
</dbReference>
<gene>
    <name evidence="4" type="ordered locus">Hoch_3572</name>
</gene>
<dbReference type="OrthoDB" id="9801302at2"/>
<keyword evidence="2" id="KW-0067">ATP-binding</keyword>